<comment type="similarity">
    <text evidence="2">Belongs to the bacterial solute-binding protein SsuA/TauA family.</text>
</comment>
<dbReference type="InterPro" id="IPR015168">
    <property type="entry name" value="SsuA/THI5"/>
</dbReference>
<dbReference type="GO" id="GO:0042597">
    <property type="term" value="C:periplasmic space"/>
    <property type="evidence" value="ECO:0007669"/>
    <property type="project" value="UniProtKB-SubCell"/>
</dbReference>
<dbReference type="AlphaFoldDB" id="A0A515DHI0"/>
<keyword evidence="3 4" id="KW-0732">Signal</keyword>
<evidence type="ECO:0000256" key="4">
    <source>
        <dbReference type="SAM" id="SignalP"/>
    </source>
</evidence>
<name>A0A515DHI0_9BURK</name>
<dbReference type="PANTHER" id="PTHR30024:SF47">
    <property type="entry name" value="TAURINE-BINDING PERIPLASMIC PROTEIN"/>
    <property type="match status" value="1"/>
</dbReference>
<protein>
    <submittedName>
        <fullName evidence="6">Taurine ABC transporter substrate-binding protein</fullName>
    </submittedName>
</protein>
<evidence type="ECO:0000256" key="3">
    <source>
        <dbReference type="ARBA" id="ARBA00022729"/>
    </source>
</evidence>
<dbReference type="Pfam" id="PF09084">
    <property type="entry name" value="NMT1"/>
    <property type="match status" value="1"/>
</dbReference>
<evidence type="ECO:0000313" key="6">
    <source>
        <dbReference type="EMBL" id="QDL39828.1"/>
    </source>
</evidence>
<organism evidence="6 7">
    <name type="scientific">Rhodoferax sediminis</name>
    <dbReference type="NCBI Taxonomy" id="2509614"/>
    <lineage>
        <taxon>Bacteria</taxon>
        <taxon>Pseudomonadati</taxon>
        <taxon>Pseudomonadota</taxon>
        <taxon>Betaproteobacteria</taxon>
        <taxon>Burkholderiales</taxon>
        <taxon>Comamonadaceae</taxon>
        <taxon>Rhodoferax</taxon>
    </lineage>
</organism>
<dbReference type="EMBL" id="CP035503">
    <property type="protein sequence ID" value="QDL39828.1"/>
    <property type="molecule type" value="Genomic_DNA"/>
</dbReference>
<evidence type="ECO:0000313" key="7">
    <source>
        <dbReference type="Proteomes" id="UP000316798"/>
    </source>
</evidence>
<proteinExistence type="inferred from homology"/>
<evidence type="ECO:0000259" key="5">
    <source>
        <dbReference type="Pfam" id="PF09084"/>
    </source>
</evidence>
<dbReference type="Gene3D" id="3.40.190.10">
    <property type="entry name" value="Periplasmic binding protein-like II"/>
    <property type="match status" value="2"/>
</dbReference>
<sequence>MFHCLRSAAALLFAAAMVFPVVASAQVAPAQANLLKINWGVPTADYYALYVAKDHGLFKEVGLEPNFFFFPSGAPLLAGLKSESLDVITTGMATVFALGQNIPLKVIYWSLDHSAAEGLIVDPKSGIKSFKDIAKAKAIAAPSGTCAQVSMVLMAQKLGMKYSDLNVVNIAPPLYNNAFKSGSVQAGIAWSPYSSVLQAAGYPIVNWAADYSPDGGVCPGLTSVRANFLTQHPDVGLKLVQVHAKAMDMIAKNPELAIDALVKYLSVTRDVAKHVVDQELSRIPTLEQQADPKSPYSLSAKGDAGLAHKLLVVSQALASVGTIPAPLSAKVLAESIDPTPIQRYMKGEGK</sequence>
<feature type="chain" id="PRO_5021883394" evidence="4">
    <location>
        <begin position="26"/>
        <end position="350"/>
    </location>
</feature>
<reference evidence="6 7" key="1">
    <citation type="submission" date="2019-01" db="EMBL/GenBank/DDBJ databases">
        <title>Genomic insights into a novel species Rhodoferax sp.</title>
        <authorList>
            <person name="Jin L."/>
        </authorList>
    </citation>
    <scope>NUCLEOTIDE SEQUENCE [LARGE SCALE GENOMIC DNA]</scope>
    <source>
        <strain evidence="6 7">CHu59-6-5</strain>
    </source>
</reference>
<dbReference type="KEGG" id="rhf:EUB48_15170"/>
<evidence type="ECO:0000256" key="2">
    <source>
        <dbReference type="ARBA" id="ARBA00010742"/>
    </source>
</evidence>
<dbReference type="OrthoDB" id="8884165at2"/>
<keyword evidence="7" id="KW-1185">Reference proteome</keyword>
<accession>A0A515DHI0</accession>
<dbReference type="Proteomes" id="UP000316798">
    <property type="component" value="Chromosome"/>
</dbReference>
<feature type="signal peptide" evidence="4">
    <location>
        <begin position="1"/>
        <end position="25"/>
    </location>
</feature>
<feature type="domain" description="SsuA/THI5-like" evidence="5">
    <location>
        <begin position="46"/>
        <end position="256"/>
    </location>
</feature>
<gene>
    <name evidence="6" type="ORF">EUB48_15170</name>
</gene>
<evidence type="ECO:0000256" key="1">
    <source>
        <dbReference type="ARBA" id="ARBA00004418"/>
    </source>
</evidence>
<comment type="subcellular location">
    <subcellularLocation>
        <location evidence="1">Periplasm</location>
    </subcellularLocation>
</comment>
<dbReference type="PANTHER" id="PTHR30024">
    <property type="entry name" value="ALIPHATIC SULFONATES-BINDING PROTEIN-RELATED"/>
    <property type="match status" value="1"/>
</dbReference>
<dbReference type="SUPFAM" id="SSF53850">
    <property type="entry name" value="Periplasmic binding protein-like II"/>
    <property type="match status" value="1"/>
</dbReference>